<comment type="subunit">
    <text evidence="4">Monomer.</text>
</comment>
<feature type="binding site" evidence="17">
    <location>
        <position position="74"/>
    </location>
    <ligand>
        <name>[4Fe-4S] cluster</name>
        <dbReference type="ChEBI" id="CHEBI:49883"/>
        <note>4Fe-4S-S-AdoMet</note>
    </ligand>
</feature>
<feature type="binding site" evidence="16">
    <location>
        <begin position="73"/>
        <end position="75"/>
    </location>
    <ligand>
        <name>S-adenosyl-L-methionine</name>
        <dbReference type="ChEBI" id="CHEBI:59789"/>
        <label>2</label>
    </ligand>
</feature>
<protein>
    <recommendedName>
        <fullName evidence="15">Coproporphyrinogen-III oxidase</fullName>
        <ecNumber evidence="15">1.3.98.3</ecNumber>
    </recommendedName>
</protein>
<comment type="similarity">
    <text evidence="3 15">Belongs to the anaerobic coproporphyrinogen-III oxidase family.</text>
</comment>
<keyword evidence="10 15" id="KW-0408">Iron</keyword>
<evidence type="ECO:0000256" key="14">
    <source>
        <dbReference type="ARBA" id="ARBA00048321"/>
    </source>
</evidence>
<name>A0A9X0WAK4_9GAMM</name>
<keyword evidence="20" id="KW-1185">Reference proteome</keyword>
<keyword evidence="12 15" id="KW-0627">Porphyrin biosynthesis</keyword>
<dbReference type="InterPro" id="IPR006638">
    <property type="entry name" value="Elp3/MiaA/NifB-like_rSAM"/>
</dbReference>
<keyword evidence="7 15" id="KW-0949">S-adenosyl-L-methionine</keyword>
<organism evidence="19 20">
    <name type="scientific">Lamprobacter modestohalophilus</name>
    <dbReference type="NCBI Taxonomy" id="1064514"/>
    <lineage>
        <taxon>Bacteria</taxon>
        <taxon>Pseudomonadati</taxon>
        <taxon>Pseudomonadota</taxon>
        <taxon>Gammaproteobacteria</taxon>
        <taxon>Chromatiales</taxon>
        <taxon>Chromatiaceae</taxon>
        <taxon>Lamprobacter</taxon>
    </lineage>
</organism>
<comment type="caution">
    <text evidence="19">The sequence shown here is derived from an EMBL/GenBank/DDBJ whole genome shotgun (WGS) entry which is preliminary data.</text>
</comment>
<evidence type="ECO:0000256" key="6">
    <source>
        <dbReference type="ARBA" id="ARBA00022490"/>
    </source>
</evidence>
<dbReference type="NCBIfam" id="TIGR00538">
    <property type="entry name" value="hemN"/>
    <property type="match status" value="1"/>
</dbReference>
<evidence type="ECO:0000313" key="20">
    <source>
        <dbReference type="Proteomes" id="UP001138768"/>
    </source>
</evidence>
<dbReference type="Gene3D" id="3.80.30.20">
    <property type="entry name" value="tm_1862 like domain"/>
    <property type="match status" value="1"/>
</dbReference>
<evidence type="ECO:0000256" key="17">
    <source>
        <dbReference type="PIRSR" id="PIRSR000167-2"/>
    </source>
</evidence>
<dbReference type="GO" id="GO:0004109">
    <property type="term" value="F:coproporphyrinogen oxidase activity"/>
    <property type="evidence" value="ECO:0007669"/>
    <property type="project" value="InterPro"/>
</dbReference>
<feature type="binding site" evidence="16">
    <location>
        <position position="178"/>
    </location>
    <ligand>
        <name>S-adenosyl-L-methionine</name>
        <dbReference type="ChEBI" id="CHEBI:59789"/>
        <label>2</label>
    </ligand>
</feature>
<feature type="binding site" evidence="16">
    <location>
        <position position="215"/>
    </location>
    <ligand>
        <name>S-adenosyl-L-methionine</name>
        <dbReference type="ChEBI" id="CHEBI:59789"/>
        <label>2</label>
    </ligand>
</feature>
<evidence type="ECO:0000313" key="19">
    <source>
        <dbReference type="EMBL" id="MBK1619640.1"/>
    </source>
</evidence>
<evidence type="ECO:0000256" key="1">
    <source>
        <dbReference type="ARBA" id="ARBA00004496"/>
    </source>
</evidence>
<dbReference type="PANTHER" id="PTHR13932">
    <property type="entry name" value="COPROPORPHYRINIGEN III OXIDASE"/>
    <property type="match status" value="1"/>
</dbReference>
<dbReference type="PROSITE" id="PS51918">
    <property type="entry name" value="RADICAL_SAM"/>
    <property type="match status" value="1"/>
</dbReference>
<keyword evidence="6 15" id="KW-0963">Cytoplasm</keyword>
<dbReference type="SMART" id="SM00729">
    <property type="entry name" value="Elp3"/>
    <property type="match status" value="1"/>
</dbReference>
<feature type="binding site" evidence="16">
    <location>
        <position position="151"/>
    </location>
    <ligand>
        <name>S-adenosyl-L-methionine</name>
        <dbReference type="ChEBI" id="CHEBI:59789"/>
        <label>1</label>
    </ligand>
</feature>
<feature type="binding site" evidence="16">
    <location>
        <position position="335"/>
    </location>
    <ligand>
        <name>S-adenosyl-L-methionine</name>
        <dbReference type="ChEBI" id="CHEBI:59789"/>
        <label>1</label>
    </ligand>
</feature>
<dbReference type="SFLD" id="SFLDG01065">
    <property type="entry name" value="anaerobic_coproporphyrinogen-I"/>
    <property type="match status" value="1"/>
</dbReference>
<evidence type="ECO:0000256" key="9">
    <source>
        <dbReference type="ARBA" id="ARBA00023002"/>
    </source>
</evidence>
<evidence type="ECO:0000259" key="18">
    <source>
        <dbReference type="PROSITE" id="PS51918"/>
    </source>
</evidence>
<feature type="binding site" evidence="17">
    <location>
        <position position="67"/>
    </location>
    <ligand>
        <name>[4Fe-4S] cluster</name>
        <dbReference type="ChEBI" id="CHEBI:49883"/>
        <note>4Fe-4S-S-AdoMet</note>
    </ligand>
</feature>
<dbReference type="SFLD" id="SFLDG01082">
    <property type="entry name" value="B12-binding_domain_containing"/>
    <property type="match status" value="1"/>
</dbReference>
<dbReference type="PANTHER" id="PTHR13932:SF6">
    <property type="entry name" value="OXYGEN-INDEPENDENT COPROPORPHYRINOGEN III OXIDASE"/>
    <property type="match status" value="1"/>
</dbReference>
<dbReference type="GO" id="GO:0005737">
    <property type="term" value="C:cytoplasm"/>
    <property type="evidence" value="ECO:0007669"/>
    <property type="project" value="UniProtKB-SubCell"/>
</dbReference>
<dbReference type="SFLD" id="SFLDS00029">
    <property type="entry name" value="Radical_SAM"/>
    <property type="match status" value="1"/>
</dbReference>
<dbReference type="InterPro" id="IPR023404">
    <property type="entry name" value="rSAM_horseshoe"/>
</dbReference>
<feature type="domain" description="Radical SAM core" evidence="18">
    <location>
        <begin position="52"/>
        <end position="286"/>
    </location>
</feature>
<comment type="catalytic activity">
    <reaction evidence="14 15">
        <text>coproporphyrinogen III + 2 S-adenosyl-L-methionine = protoporphyrinogen IX + 2 5'-deoxyadenosine + 2 L-methionine + 2 CO2</text>
        <dbReference type="Rhea" id="RHEA:15425"/>
        <dbReference type="ChEBI" id="CHEBI:16526"/>
        <dbReference type="ChEBI" id="CHEBI:17319"/>
        <dbReference type="ChEBI" id="CHEBI:57307"/>
        <dbReference type="ChEBI" id="CHEBI:57309"/>
        <dbReference type="ChEBI" id="CHEBI:57844"/>
        <dbReference type="ChEBI" id="CHEBI:59789"/>
        <dbReference type="EC" id="1.3.98.3"/>
    </reaction>
</comment>
<accession>A0A9X0WAK4</accession>
<evidence type="ECO:0000256" key="10">
    <source>
        <dbReference type="ARBA" id="ARBA00023004"/>
    </source>
</evidence>
<comment type="subcellular location">
    <subcellularLocation>
        <location evidence="1 15">Cytoplasm</location>
    </subcellularLocation>
</comment>
<feature type="binding site" evidence="17">
    <location>
        <position position="71"/>
    </location>
    <ligand>
        <name>[4Fe-4S] cluster</name>
        <dbReference type="ChEBI" id="CHEBI:49883"/>
        <note>4Fe-4S-S-AdoMet</note>
    </ligand>
</feature>
<dbReference type="Gene3D" id="1.10.10.920">
    <property type="match status" value="1"/>
</dbReference>
<dbReference type="Proteomes" id="UP001138768">
    <property type="component" value="Unassembled WGS sequence"/>
</dbReference>
<dbReference type="InterPro" id="IPR058240">
    <property type="entry name" value="rSAM_sf"/>
</dbReference>
<gene>
    <name evidence="19" type="primary">hemN</name>
    <name evidence="19" type="ORF">CKO42_14565</name>
</gene>
<dbReference type="SUPFAM" id="SSF102114">
    <property type="entry name" value="Radical SAM enzymes"/>
    <property type="match status" value="1"/>
</dbReference>
<evidence type="ECO:0000256" key="3">
    <source>
        <dbReference type="ARBA" id="ARBA00005493"/>
    </source>
</evidence>
<dbReference type="GO" id="GO:0051989">
    <property type="term" value="F:coproporphyrinogen dehydrogenase activity"/>
    <property type="evidence" value="ECO:0007669"/>
    <property type="project" value="UniProtKB-EC"/>
</dbReference>
<evidence type="ECO:0000256" key="13">
    <source>
        <dbReference type="ARBA" id="ARBA00024295"/>
    </source>
</evidence>
<evidence type="ECO:0000256" key="12">
    <source>
        <dbReference type="ARBA" id="ARBA00023244"/>
    </source>
</evidence>
<reference evidence="19 20" key="1">
    <citation type="journal article" date="2020" name="Microorganisms">
        <title>Osmotic Adaptation and Compatible Solute Biosynthesis of Phototrophic Bacteria as Revealed from Genome Analyses.</title>
        <authorList>
            <person name="Imhoff J.F."/>
            <person name="Rahn T."/>
            <person name="Kunzel S."/>
            <person name="Keller A."/>
            <person name="Neulinger S.C."/>
        </authorList>
    </citation>
    <scope>NUCLEOTIDE SEQUENCE [LARGE SCALE GENOMIC DNA]</scope>
    <source>
        <strain evidence="19 20">DSM 25653</strain>
    </source>
</reference>
<feature type="binding site" evidence="16">
    <location>
        <position position="249"/>
    </location>
    <ligand>
        <name>S-adenosyl-L-methionine</name>
        <dbReference type="ChEBI" id="CHEBI:59789"/>
        <label>2</label>
    </ligand>
</feature>
<dbReference type="GO" id="GO:0006782">
    <property type="term" value="P:protoporphyrinogen IX biosynthetic process"/>
    <property type="evidence" value="ECO:0007669"/>
    <property type="project" value="TreeGrafter"/>
</dbReference>
<comment type="cofactor">
    <cofactor evidence="15 17">
        <name>[4Fe-4S] cluster</name>
        <dbReference type="ChEBI" id="CHEBI:49883"/>
    </cofactor>
    <text evidence="15 17">Binds 1 [4Fe-4S] cluster. The cluster is coordinated with 3 cysteines and an exchangeable S-adenosyl-L-methionine.</text>
</comment>
<dbReference type="Pfam" id="PF04055">
    <property type="entry name" value="Radical_SAM"/>
    <property type="match status" value="1"/>
</dbReference>
<comment type="function">
    <text evidence="13">Involved in the heme biosynthesis. Catalyzes the anaerobic oxidative decarboxylation of propionate groups of rings A and B of coproporphyrinogen III to yield the vinyl groups in protoporphyrinogen IX.</text>
</comment>
<keyword evidence="8 15" id="KW-0479">Metal-binding</keyword>
<evidence type="ECO:0000256" key="5">
    <source>
        <dbReference type="ARBA" id="ARBA00022485"/>
    </source>
</evidence>
<keyword evidence="9 15" id="KW-0560">Oxidoreductase</keyword>
<dbReference type="GO" id="GO:0051539">
    <property type="term" value="F:4 iron, 4 sulfur cluster binding"/>
    <property type="evidence" value="ECO:0007669"/>
    <property type="project" value="UniProtKB-KW"/>
</dbReference>
<keyword evidence="11 15" id="KW-0411">Iron-sulfur</keyword>
<evidence type="ECO:0000256" key="8">
    <source>
        <dbReference type="ARBA" id="ARBA00022723"/>
    </source>
</evidence>
<evidence type="ECO:0000256" key="16">
    <source>
        <dbReference type="PIRSR" id="PIRSR000167-1"/>
    </source>
</evidence>
<dbReference type="InterPro" id="IPR004558">
    <property type="entry name" value="Coprogen_oxidase_HemN"/>
</dbReference>
<evidence type="ECO:0000256" key="2">
    <source>
        <dbReference type="ARBA" id="ARBA00004785"/>
    </source>
</evidence>
<dbReference type="CDD" id="cd01335">
    <property type="entry name" value="Radical_SAM"/>
    <property type="match status" value="1"/>
</dbReference>
<comment type="pathway">
    <text evidence="2 15">Porphyrin-containing compound metabolism; protoporphyrin-IX biosynthesis; protoporphyrinogen-IX from coproporphyrinogen-III (AdoMet route): step 1/1.</text>
</comment>
<dbReference type="EMBL" id="NRRY01000024">
    <property type="protein sequence ID" value="MBK1619640.1"/>
    <property type="molecule type" value="Genomic_DNA"/>
</dbReference>
<dbReference type="InterPro" id="IPR007197">
    <property type="entry name" value="rSAM"/>
</dbReference>
<keyword evidence="5 15" id="KW-0004">4Fe-4S</keyword>
<feature type="binding site" evidence="16">
    <location>
        <position position="190"/>
    </location>
    <ligand>
        <name>S-adenosyl-L-methionine</name>
        <dbReference type="ChEBI" id="CHEBI:59789"/>
        <label>2</label>
    </ligand>
</feature>
<dbReference type="RefSeq" id="WP_200245343.1">
    <property type="nucleotide sequence ID" value="NZ_NRRY01000024.1"/>
</dbReference>
<dbReference type="PIRSF" id="PIRSF000167">
    <property type="entry name" value="HemN"/>
    <property type="match status" value="1"/>
</dbReference>
<feature type="binding site" evidence="16">
    <location>
        <position position="118"/>
    </location>
    <ligand>
        <name>S-adenosyl-L-methionine</name>
        <dbReference type="ChEBI" id="CHEBI:59789"/>
        <label>1</label>
    </ligand>
</feature>
<proteinExistence type="inferred from homology"/>
<evidence type="ECO:0000256" key="11">
    <source>
        <dbReference type="ARBA" id="ARBA00023014"/>
    </source>
</evidence>
<feature type="binding site" evidence="16">
    <location>
        <position position="61"/>
    </location>
    <ligand>
        <name>S-adenosyl-L-methionine</name>
        <dbReference type="ChEBI" id="CHEBI:59789"/>
        <label>1</label>
    </ligand>
</feature>
<sequence length="455" mass="50766">MSNFAPTEVSPQQLARIAELGPLYAQSSSAPASWQENLDSMEYEGALRSIAQHPDETLSLYIHIPFCPGRCLYCACNTTVTHDTAWIDRYLEAMDQEMALVAEHLQGQHDVLQLHLAGGTPNYLNDAQLTRLTEIIERRFRVIPDTDLSIECDPRRASAGQLDLLHALGYRRITLGVQDLNPQVQRAIGRLQSIDLIRDVYAMARETGFDAIGFDLIYGLPEQTEASFQDTLDAIVDLAPDRISCFGYARTTASGTHQYAIDAHRLPSASERQGLFHRAVNTLTGAGYAWIGLDAFALDTDELAIAQEEGRLRRNCIGYTGIETDHMLGFGSAAIGDVGGFCVQNEVDINTWEARVRGGELPVARGHRVGDRDRRRRDAIEHMICNLELPAEIAAGCLDDEYARLASYASDGLVQVEPDRLRITSSGRYFLRTLCSEHGAYFEWDRSRWHFSRSL</sequence>
<evidence type="ECO:0000256" key="15">
    <source>
        <dbReference type="PIRNR" id="PIRNR000167"/>
    </source>
</evidence>
<dbReference type="GO" id="GO:0046872">
    <property type="term" value="F:metal ion binding"/>
    <property type="evidence" value="ECO:0007669"/>
    <property type="project" value="UniProtKB-KW"/>
</dbReference>
<evidence type="ECO:0000256" key="7">
    <source>
        <dbReference type="ARBA" id="ARBA00022691"/>
    </source>
</evidence>
<feature type="binding site" evidence="16">
    <location>
        <begin position="119"/>
        <end position="120"/>
    </location>
    <ligand>
        <name>S-adenosyl-L-methionine</name>
        <dbReference type="ChEBI" id="CHEBI:59789"/>
        <label>2</label>
    </ligand>
</feature>
<dbReference type="InterPro" id="IPR034505">
    <property type="entry name" value="Coproporphyrinogen-III_oxidase"/>
</dbReference>
<dbReference type="AlphaFoldDB" id="A0A9X0WAK4"/>
<dbReference type="EC" id="1.3.98.3" evidence="15"/>
<evidence type="ECO:0000256" key="4">
    <source>
        <dbReference type="ARBA" id="ARBA00011245"/>
    </source>
</evidence>